<gene>
    <name evidence="1" type="ORF">TEGL_03280</name>
</gene>
<reference evidence="1 2" key="1">
    <citation type="journal article" date="2023" name="PLoS ONE">
        <title>Genome-based metabolic and phylogenomic analysis of three Terrisporobacter species.</title>
        <authorList>
            <person name="Boer T."/>
            <person name="Bengelsdorf F.R."/>
            <person name="Bomeke M."/>
            <person name="Daniel R."/>
            <person name="Poehlein A."/>
        </authorList>
    </citation>
    <scope>NUCLEOTIDE SEQUENCE [LARGE SCALE GENOMIC DNA]</scope>
    <source>
        <strain evidence="1 2">DSM 1288</strain>
    </source>
</reference>
<protein>
    <submittedName>
        <fullName evidence="1">Uncharacterized protein</fullName>
    </submittedName>
</protein>
<keyword evidence="2" id="KW-1185">Reference proteome</keyword>
<accession>A0ABZ2EQ23</accession>
<dbReference type="RefSeq" id="WP_018591855.1">
    <property type="nucleotide sequence ID" value="NZ_CP117523.1"/>
</dbReference>
<evidence type="ECO:0000313" key="2">
    <source>
        <dbReference type="Proteomes" id="UP001348492"/>
    </source>
</evidence>
<evidence type="ECO:0000313" key="1">
    <source>
        <dbReference type="EMBL" id="WWD81959.1"/>
    </source>
</evidence>
<proteinExistence type="predicted"/>
<sequence length="136" mass="16598">MDDEILKRQLSVDKIKLIEKYSLTCSDDMRWEFKHDKYHSVKYFSHKFAQKESALALLFYINRLCYAKIKYFENNIDKYEPYKYVFLRGFCKCEIYDMEFLKHKPSNSMIDIRNLKDIKNIDEFREFCAVLESLEP</sequence>
<name>A0ABZ2EQ23_9FIRM</name>
<dbReference type="EMBL" id="CP117523">
    <property type="protein sequence ID" value="WWD81959.1"/>
    <property type="molecule type" value="Genomic_DNA"/>
</dbReference>
<dbReference type="Proteomes" id="UP001348492">
    <property type="component" value="Chromosome"/>
</dbReference>
<organism evidence="1 2">
    <name type="scientific">Terrisporobacter glycolicus ATCC 14880 = DSM 1288</name>
    <dbReference type="NCBI Taxonomy" id="1121315"/>
    <lineage>
        <taxon>Bacteria</taxon>
        <taxon>Bacillati</taxon>
        <taxon>Bacillota</taxon>
        <taxon>Clostridia</taxon>
        <taxon>Peptostreptococcales</taxon>
        <taxon>Peptostreptococcaceae</taxon>
        <taxon>Terrisporobacter</taxon>
    </lineage>
</organism>